<evidence type="ECO:0000256" key="1">
    <source>
        <dbReference type="SAM" id="MobiDB-lite"/>
    </source>
</evidence>
<proteinExistence type="predicted"/>
<dbReference type="Proteomes" id="UP000735302">
    <property type="component" value="Unassembled WGS sequence"/>
</dbReference>
<comment type="caution">
    <text evidence="2">The sequence shown here is derived from an EMBL/GenBank/DDBJ whole genome shotgun (WGS) entry which is preliminary data.</text>
</comment>
<feature type="region of interest" description="Disordered" evidence="1">
    <location>
        <begin position="141"/>
        <end position="163"/>
    </location>
</feature>
<feature type="region of interest" description="Disordered" evidence="1">
    <location>
        <begin position="81"/>
        <end position="109"/>
    </location>
</feature>
<protein>
    <submittedName>
        <fullName evidence="2">Uncharacterized protein</fullName>
    </submittedName>
</protein>
<organism evidence="2 3">
    <name type="scientific">Plakobranchus ocellatus</name>
    <dbReference type="NCBI Taxonomy" id="259542"/>
    <lineage>
        <taxon>Eukaryota</taxon>
        <taxon>Metazoa</taxon>
        <taxon>Spiralia</taxon>
        <taxon>Lophotrochozoa</taxon>
        <taxon>Mollusca</taxon>
        <taxon>Gastropoda</taxon>
        <taxon>Heterobranchia</taxon>
        <taxon>Euthyneura</taxon>
        <taxon>Panpulmonata</taxon>
        <taxon>Sacoglossa</taxon>
        <taxon>Placobranchoidea</taxon>
        <taxon>Plakobranchidae</taxon>
        <taxon>Plakobranchus</taxon>
    </lineage>
</organism>
<dbReference type="EMBL" id="BLXT01007353">
    <property type="protein sequence ID" value="GFO38789.1"/>
    <property type="molecule type" value="Genomic_DNA"/>
</dbReference>
<name>A0AAV4D3R7_9GAST</name>
<keyword evidence="3" id="KW-1185">Reference proteome</keyword>
<evidence type="ECO:0000313" key="3">
    <source>
        <dbReference type="Proteomes" id="UP000735302"/>
    </source>
</evidence>
<gene>
    <name evidence="2" type="ORF">PoB_006529400</name>
</gene>
<reference evidence="2 3" key="1">
    <citation type="journal article" date="2021" name="Elife">
        <title>Chloroplast acquisition without the gene transfer in kleptoplastic sea slugs, Plakobranchus ocellatus.</title>
        <authorList>
            <person name="Maeda T."/>
            <person name="Takahashi S."/>
            <person name="Yoshida T."/>
            <person name="Shimamura S."/>
            <person name="Takaki Y."/>
            <person name="Nagai Y."/>
            <person name="Toyoda A."/>
            <person name="Suzuki Y."/>
            <person name="Arimoto A."/>
            <person name="Ishii H."/>
            <person name="Satoh N."/>
            <person name="Nishiyama T."/>
            <person name="Hasebe M."/>
            <person name="Maruyama T."/>
            <person name="Minagawa J."/>
            <person name="Obokata J."/>
            <person name="Shigenobu S."/>
        </authorList>
    </citation>
    <scope>NUCLEOTIDE SEQUENCE [LARGE SCALE GENOMIC DNA]</scope>
</reference>
<accession>A0AAV4D3R7</accession>
<evidence type="ECO:0000313" key="2">
    <source>
        <dbReference type="EMBL" id="GFO38789.1"/>
    </source>
</evidence>
<sequence length="163" mass="17648">MSGLNPGTVGAIVSLTIDQSQARRLGIDFSTREVKSLDPPSRQRTNTACCCFSSLDHMVWNRFNTPSAISSTRDIKSQCSSSTLQLSPTKDITSQCSNPASAISHTGDITRQYTPPAVANIPHMGYLRPVPQSAVANIPHQGYQRPVPSLPSPISPNRDSRDQ</sequence>
<dbReference type="AlphaFoldDB" id="A0AAV4D3R7"/>